<organism evidence="2 3">
    <name type="scientific">Segatella cerevisiae</name>
    <dbReference type="NCBI Taxonomy" id="2053716"/>
    <lineage>
        <taxon>Bacteria</taxon>
        <taxon>Pseudomonadati</taxon>
        <taxon>Bacteroidota</taxon>
        <taxon>Bacteroidia</taxon>
        <taxon>Bacteroidales</taxon>
        <taxon>Prevotellaceae</taxon>
        <taxon>Segatella</taxon>
    </lineage>
</organism>
<sequence length="138" mass="15953">MNHQDDILQLINRFFEGDTTLAEEHQLYEYFRTHEVGKEWRPLQQMFLDMEAVGSSRAAKVVKPFRHWHQLLLAAAAIFVGVIVVSVYFVHRQNTCVAYIYGQKVTDRAVVMHEVRNTMGIVTEGNASVDRELKGLFE</sequence>
<dbReference type="Proteomes" id="UP001204015">
    <property type="component" value="Unassembled WGS sequence"/>
</dbReference>
<protein>
    <submittedName>
        <fullName evidence="2">Uncharacterized protein</fullName>
    </submittedName>
</protein>
<keyword evidence="1" id="KW-0472">Membrane</keyword>
<gene>
    <name evidence="2" type="ORF">NG821_01180</name>
</gene>
<keyword evidence="3" id="KW-1185">Reference proteome</keyword>
<evidence type="ECO:0000313" key="2">
    <source>
        <dbReference type="EMBL" id="MCO6024468.1"/>
    </source>
</evidence>
<dbReference type="EMBL" id="JAMXLY010000002">
    <property type="protein sequence ID" value="MCO6024468.1"/>
    <property type="molecule type" value="Genomic_DNA"/>
</dbReference>
<keyword evidence="1" id="KW-1133">Transmembrane helix</keyword>
<keyword evidence="1" id="KW-0812">Transmembrane</keyword>
<name>A0ABT1BW42_9BACT</name>
<dbReference type="RefSeq" id="WP_252759831.1">
    <property type="nucleotide sequence ID" value="NZ_JAMXLY010000002.1"/>
</dbReference>
<comment type="caution">
    <text evidence="2">The sequence shown here is derived from an EMBL/GenBank/DDBJ whole genome shotgun (WGS) entry which is preliminary data.</text>
</comment>
<accession>A0ABT1BW42</accession>
<proteinExistence type="predicted"/>
<evidence type="ECO:0000313" key="3">
    <source>
        <dbReference type="Proteomes" id="UP001204015"/>
    </source>
</evidence>
<reference evidence="2 3" key="1">
    <citation type="submission" date="2022-06" db="EMBL/GenBank/DDBJ databases">
        <title>A taxonomic note on the genus Prevotella: Description of four novel genera and emended description of the genera Hallella and Xylanibacter.</title>
        <authorList>
            <person name="Hitch T.C.A."/>
        </authorList>
    </citation>
    <scope>NUCLEOTIDE SEQUENCE [LARGE SCALE GENOMIC DNA]</scope>
    <source>
        <strain evidence="2 3">DSM 100619</strain>
    </source>
</reference>
<feature type="transmembrane region" description="Helical" evidence="1">
    <location>
        <begin position="71"/>
        <end position="90"/>
    </location>
</feature>
<evidence type="ECO:0000256" key="1">
    <source>
        <dbReference type="SAM" id="Phobius"/>
    </source>
</evidence>